<dbReference type="EMBL" id="JACOFX010000007">
    <property type="protein sequence ID" value="MBC3908961.1"/>
    <property type="molecule type" value="Genomic_DNA"/>
</dbReference>
<evidence type="ECO:0000313" key="2">
    <source>
        <dbReference type="Proteomes" id="UP000646911"/>
    </source>
</evidence>
<keyword evidence="2" id="KW-1185">Reference proteome</keyword>
<protein>
    <submittedName>
        <fullName evidence="1">Uncharacterized protein</fullName>
    </submittedName>
</protein>
<sequence length="99" mass="11636">MFSWFNAKEEKEIGLLLAEFVIKEMPIELAKKKQDKTLLKRHKVMQQLAIKVVEFKKDRRLNVYKKAQLGNSFKWRLLEENFDAAVASELTNLVIKELG</sequence>
<gene>
    <name evidence="1" type="ORF">H8L47_15485</name>
</gene>
<accession>A0ABR6ZB31</accession>
<evidence type="ECO:0000313" key="1">
    <source>
        <dbReference type="EMBL" id="MBC3908961.1"/>
    </source>
</evidence>
<proteinExistence type="predicted"/>
<dbReference type="RefSeq" id="WP_186954489.1">
    <property type="nucleotide sequence ID" value="NZ_JACOFX010000007.1"/>
</dbReference>
<organism evidence="1 2">
    <name type="scientific">Undibacterium umbellatum</name>
    <dbReference type="NCBI Taxonomy" id="2762300"/>
    <lineage>
        <taxon>Bacteria</taxon>
        <taxon>Pseudomonadati</taxon>
        <taxon>Pseudomonadota</taxon>
        <taxon>Betaproteobacteria</taxon>
        <taxon>Burkholderiales</taxon>
        <taxon>Oxalobacteraceae</taxon>
        <taxon>Undibacterium</taxon>
    </lineage>
</organism>
<dbReference type="Proteomes" id="UP000646911">
    <property type="component" value="Unassembled WGS sequence"/>
</dbReference>
<name>A0ABR6ZB31_9BURK</name>
<reference evidence="1 2" key="1">
    <citation type="submission" date="2020-08" db="EMBL/GenBank/DDBJ databases">
        <title>Novel species isolated from subtropical streams in China.</title>
        <authorList>
            <person name="Lu H."/>
        </authorList>
    </citation>
    <scope>NUCLEOTIDE SEQUENCE [LARGE SCALE GENOMIC DNA]</scope>
    <source>
        <strain evidence="1 2">NL8W</strain>
    </source>
</reference>
<comment type="caution">
    <text evidence="1">The sequence shown here is derived from an EMBL/GenBank/DDBJ whole genome shotgun (WGS) entry which is preliminary data.</text>
</comment>